<accession>A0ABW5TKH7</accession>
<evidence type="ECO:0000256" key="2">
    <source>
        <dbReference type="ARBA" id="ARBA00022679"/>
    </source>
</evidence>
<dbReference type="PANTHER" id="PTHR11085:SF4">
    <property type="entry name" value="NAD-DEPENDENT PROTEIN DEACYLASE"/>
    <property type="match status" value="1"/>
</dbReference>
<keyword evidence="2 6" id="KW-0808">Transferase</keyword>
<dbReference type="EMBL" id="JBHUMO010000056">
    <property type="protein sequence ID" value="MFD2729559.1"/>
    <property type="molecule type" value="Genomic_DNA"/>
</dbReference>
<dbReference type="InterPro" id="IPR026590">
    <property type="entry name" value="Ssirtuin_cat_dom"/>
</dbReference>
<dbReference type="InterPro" id="IPR029035">
    <property type="entry name" value="DHS-like_NAD/FAD-binding_dom"/>
</dbReference>
<evidence type="ECO:0000259" key="5">
    <source>
        <dbReference type="PROSITE" id="PS50305"/>
    </source>
</evidence>
<dbReference type="PANTHER" id="PTHR11085">
    <property type="entry name" value="NAD-DEPENDENT PROTEIN DEACYLASE SIRTUIN-5, MITOCHONDRIAL-RELATED"/>
    <property type="match status" value="1"/>
</dbReference>
<comment type="caution">
    <text evidence="6">The sequence shown here is derived from an EMBL/GenBank/DDBJ whole genome shotgun (WGS) entry which is preliminary data.</text>
</comment>
<dbReference type="InterPro" id="IPR050134">
    <property type="entry name" value="NAD-dep_sirtuin_deacylases"/>
</dbReference>
<dbReference type="Gene3D" id="3.40.50.1220">
    <property type="entry name" value="TPP-binding domain"/>
    <property type="match status" value="1"/>
</dbReference>
<feature type="domain" description="Deacetylase sirtuin-type" evidence="5">
    <location>
        <begin position="1"/>
        <end position="239"/>
    </location>
</feature>
<feature type="active site" description="Proton acceptor" evidence="4">
    <location>
        <position position="116"/>
    </location>
</feature>
<dbReference type="NCBIfam" id="NF001752">
    <property type="entry name" value="PRK00481.1-1"/>
    <property type="match status" value="1"/>
</dbReference>
<dbReference type="PROSITE" id="PS50305">
    <property type="entry name" value="SIRTUIN"/>
    <property type="match status" value="1"/>
</dbReference>
<sequence length="240" mass="27173">MTKEAEIMKSIMNAKSLTFLTGAGVSTSSGIPDYRSLHGVYQGLDQPEYLLSATCLQREPEKFYSFVKHLYHPEALPNTIHQTMHELEKSHNLWVVSQNIDGLHEKAGSTQVINFHGSLYHIHCMTCGKEVPYTEYLQSDIHHHCGGRLRPNIVLYEEGFTEDTIRQAIAAVEAADVLVIVGTTFQVHPFCDLIYYKKKIANVVVINQTPIQLTVENEQLIGNALDFFQALHQNYEEAKK</sequence>
<protein>
    <recommendedName>
        <fullName evidence="1">protein acetyllysine N-acetyltransferase</fullName>
        <ecNumber evidence="1">2.3.1.286</ecNumber>
    </recommendedName>
</protein>
<dbReference type="Pfam" id="PF02146">
    <property type="entry name" value="SIR2"/>
    <property type="match status" value="1"/>
</dbReference>
<keyword evidence="4" id="KW-0479">Metal-binding</keyword>
<keyword evidence="7" id="KW-1185">Reference proteome</keyword>
<evidence type="ECO:0000256" key="3">
    <source>
        <dbReference type="ARBA" id="ARBA00023027"/>
    </source>
</evidence>
<evidence type="ECO:0000256" key="4">
    <source>
        <dbReference type="PROSITE-ProRule" id="PRU00236"/>
    </source>
</evidence>
<reference evidence="7" key="1">
    <citation type="journal article" date="2019" name="Int. J. Syst. Evol. Microbiol.">
        <title>The Global Catalogue of Microorganisms (GCM) 10K type strain sequencing project: providing services to taxonomists for standard genome sequencing and annotation.</title>
        <authorList>
            <consortium name="The Broad Institute Genomics Platform"/>
            <consortium name="The Broad Institute Genome Sequencing Center for Infectious Disease"/>
            <person name="Wu L."/>
            <person name="Ma J."/>
        </authorList>
    </citation>
    <scope>NUCLEOTIDE SEQUENCE [LARGE SCALE GENOMIC DNA]</scope>
    <source>
        <strain evidence="7">TISTR 932</strain>
    </source>
</reference>
<keyword evidence="6" id="KW-0012">Acyltransferase</keyword>
<feature type="binding site" evidence="4">
    <location>
        <position position="143"/>
    </location>
    <ligand>
        <name>Zn(2+)</name>
        <dbReference type="ChEBI" id="CHEBI:29105"/>
    </ligand>
</feature>
<dbReference type="Proteomes" id="UP001597427">
    <property type="component" value="Unassembled WGS sequence"/>
</dbReference>
<feature type="binding site" evidence="4">
    <location>
        <position position="145"/>
    </location>
    <ligand>
        <name>Zn(2+)</name>
        <dbReference type="ChEBI" id="CHEBI:29105"/>
    </ligand>
</feature>
<dbReference type="EC" id="2.3.1.286" evidence="1"/>
<dbReference type="GO" id="GO:0034979">
    <property type="term" value="F:NAD-dependent protein lysine deacetylase activity"/>
    <property type="evidence" value="ECO:0007669"/>
    <property type="project" value="UniProtKB-EC"/>
</dbReference>
<feature type="binding site" evidence="4">
    <location>
        <position position="127"/>
    </location>
    <ligand>
        <name>Zn(2+)</name>
        <dbReference type="ChEBI" id="CHEBI:29105"/>
    </ligand>
</feature>
<dbReference type="InterPro" id="IPR026591">
    <property type="entry name" value="Sirtuin_cat_small_dom_sf"/>
</dbReference>
<dbReference type="SUPFAM" id="SSF52467">
    <property type="entry name" value="DHS-like NAD/FAD-binding domain"/>
    <property type="match status" value="1"/>
</dbReference>
<dbReference type="InterPro" id="IPR003000">
    <property type="entry name" value="Sirtuin"/>
</dbReference>
<evidence type="ECO:0000313" key="6">
    <source>
        <dbReference type="EMBL" id="MFD2729559.1"/>
    </source>
</evidence>
<keyword evidence="3" id="KW-0520">NAD</keyword>
<evidence type="ECO:0000256" key="1">
    <source>
        <dbReference type="ARBA" id="ARBA00012928"/>
    </source>
</evidence>
<dbReference type="Gene3D" id="3.30.1600.10">
    <property type="entry name" value="SIR2/SIRT2 'Small Domain"/>
    <property type="match status" value="1"/>
</dbReference>
<gene>
    <name evidence="6" type="ORF">ACFSR0_09015</name>
</gene>
<keyword evidence="4" id="KW-0862">Zinc</keyword>
<dbReference type="RefSeq" id="WP_379982037.1">
    <property type="nucleotide sequence ID" value="NZ_JBHUMO010000056.1"/>
</dbReference>
<feature type="binding site" evidence="4">
    <location>
        <position position="124"/>
    </location>
    <ligand>
        <name>Zn(2+)</name>
        <dbReference type="ChEBI" id="CHEBI:29105"/>
    </ligand>
</feature>
<organism evidence="6 7">
    <name type="scientific">Enterococcus camelliae</name>
    <dbReference type="NCBI Taxonomy" id="453959"/>
    <lineage>
        <taxon>Bacteria</taxon>
        <taxon>Bacillati</taxon>
        <taxon>Bacillota</taxon>
        <taxon>Bacilli</taxon>
        <taxon>Lactobacillales</taxon>
        <taxon>Enterococcaceae</taxon>
        <taxon>Enterococcus</taxon>
    </lineage>
</organism>
<evidence type="ECO:0000313" key="7">
    <source>
        <dbReference type="Proteomes" id="UP001597427"/>
    </source>
</evidence>
<name>A0ABW5TKH7_9ENTE</name>
<proteinExistence type="predicted"/>